<accession>A0A1X2GZI7</accession>
<dbReference type="CDD" id="cd18888">
    <property type="entry name" value="NUDIX_ADPRase_Nudt5"/>
    <property type="match status" value="1"/>
</dbReference>
<dbReference type="EMBL" id="MCGN01000013">
    <property type="protein sequence ID" value="ORY89885.1"/>
    <property type="molecule type" value="Genomic_DNA"/>
</dbReference>
<keyword evidence="1 3" id="KW-0378">Hydrolase</keyword>
<dbReference type="GO" id="GO:0019693">
    <property type="term" value="P:ribose phosphate metabolic process"/>
    <property type="evidence" value="ECO:0007669"/>
    <property type="project" value="TreeGrafter"/>
</dbReference>
<comment type="caution">
    <text evidence="3">The sequence shown here is derived from an EMBL/GenBank/DDBJ whole genome shotgun (WGS) entry which is preliminary data.</text>
</comment>
<name>A0A1X2GZI7_SYNRA</name>
<gene>
    <name evidence="3" type="ORF">BCR43DRAFT_567117</name>
</gene>
<evidence type="ECO:0000313" key="4">
    <source>
        <dbReference type="Proteomes" id="UP000242180"/>
    </source>
</evidence>
<dbReference type="GO" id="GO:0016787">
    <property type="term" value="F:hydrolase activity"/>
    <property type="evidence" value="ECO:0007669"/>
    <property type="project" value="UniProtKB-KW"/>
</dbReference>
<dbReference type="Proteomes" id="UP000242180">
    <property type="component" value="Unassembled WGS sequence"/>
</dbReference>
<dbReference type="InterPro" id="IPR000086">
    <property type="entry name" value="NUDIX_hydrolase_dom"/>
</dbReference>
<organism evidence="3 4">
    <name type="scientific">Syncephalastrum racemosum</name>
    <name type="common">Filamentous fungus</name>
    <dbReference type="NCBI Taxonomy" id="13706"/>
    <lineage>
        <taxon>Eukaryota</taxon>
        <taxon>Fungi</taxon>
        <taxon>Fungi incertae sedis</taxon>
        <taxon>Mucoromycota</taxon>
        <taxon>Mucoromycotina</taxon>
        <taxon>Mucoromycetes</taxon>
        <taxon>Mucorales</taxon>
        <taxon>Syncephalastraceae</taxon>
        <taxon>Syncephalastrum</taxon>
    </lineage>
</organism>
<feature type="domain" description="Nudix hydrolase" evidence="2">
    <location>
        <begin position="54"/>
        <end position="187"/>
    </location>
</feature>
<dbReference type="Gene3D" id="3.90.79.10">
    <property type="entry name" value="Nucleoside Triphosphate Pyrophosphohydrolase"/>
    <property type="match status" value="1"/>
</dbReference>
<dbReference type="PROSITE" id="PS00893">
    <property type="entry name" value="NUDIX_BOX"/>
    <property type="match status" value="1"/>
</dbReference>
<reference evidence="3 4" key="1">
    <citation type="submission" date="2016-07" db="EMBL/GenBank/DDBJ databases">
        <title>Pervasive Adenine N6-methylation of Active Genes in Fungi.</title>
        <authorList>
            <consortium name="DOE Joint Genome Institute"/>
            <person name="Mondo S.J."/>
            <person name="Dannebaum R.O."/>
            <person name="Kuo R.C."/>
            <person name="Labutti K."/>
            <person name="Haridas S."/>
            <person name="Kuo A."/>
            <person name="Salamov A."/>
            <person name="Ahrendt S.R."/>
            <person name="Lipzen A."/>
            <person name="Sullivan W."/>
            <person name="Andreopoulos W.B."/>
            <person name="Clum A."/>
            <person name="Lindquist E."/>
            <person name="Daum C."/>
            <person name="Ramamoorthy G.K."/>
            <person name="Gryganskyi A."/>
            <person name="Culley D."/>
            <person name="Magnuson J.K."/>
            <person name="James T.Y."/>
            <person name="O'Malley M.A."/>
            <person name="Stajich J.E."/>
            <person name="Spatafora J.W."/>
            <person name="Visel A."/>
            <person name="Grigoriev I.V."/>
        </authorList>
    </citation>
    <scope>NUCLEOTIDE SEQUENCE [LARGE SCALE GENOMIC DNA]</scope>
    <source>
        <strain evidence="3 4">NRRL 2496</strain>
    </source>
</reference>
<dbReference type="SUPFAM" id="SSF55811">
    <property type="entry name" value="Nudix"/>
    <property type="match status" value="1"/>
</dbReference>
<dbReference type="PANTHER" id="PTHR11839:SF1">
    <property type="entry name" value="ADP-SUGAR PYROPHOSPHATASE"/>
    <property type="match status" value="1"/>
</dbReference>
<dbReference type="PANTHER" id="PTHR11839">
    <property type="entry name" value="UDP/ADP-SUGAR PYROPHOSPHATASE"/>
    <property type="match status" value="1"/>
</dbReference>
<dbReference type="OMA" id="AKLYHWA"/>
<dbReference type="GO" id="GO:0006753">
    <property type="term" value="P:nucleoside phosphate metabolic process"/>
    <property type="evidence" value="ECO:0007669"/>
    <property type="project" value="TreeGrafter"/>
</dbReference>
<keyword evidence="4" id="KW-1185">Reference proteome</keyword>
<evidence type="ECO:0000259" key="2">
    <source>
        <dbReference type="PROSITE" id="PS51462"/>
    </source>
</evidence>
<dbReference type="FunCoup" id="A0A1X2GZI7">
    <property type="interactions" value="548"/>
</dbReference>
<dbReference type="Pfam" id="PF00293">
    <property type="entry name" value="NUDIX"/>
    <property type="match status" value="1"/>
</dbReference>
<protein>
    <submittedName>
        <fullName evidence="3">NUDIX hydrolase domain-like protein</fullName>
    </submittedName>
</protein>
<dbReference type="InterPro" id="IPR020084">
    <property type="entry name" value="NUDIX_hydrolase_CS"/>
</dbReference>
<dbReference type="OrthoDB" id="10249920at2759"/>
<dbReference type="STRING" id="13706.A0A1X2GZI7"/>
<dbReference type="InParanoid" id="A0A1X2GZI7"/>
<dbReference type="AlphaFoldDB" id="A0A1X2GZI7"/>
<sequence length="208" mass="23297">MTLSLPQVKDSDVSASLGEGRWLELECIQYQDNKGVKRLWERCIRKHNTTSQSRGVDAVDIHAIVRKQQPELVLVIQYRPAVKRYCIEFPSGLIDGDESPAVAAARELQEETGYQVDPVNIRIEDNPVVYDPGLSNSCCYVAHVELDGQPEPVLNKPEGDEWSLQVIQIPLLGLSRRLAALADENQLVIDSRLQAFAAGLDTYVRFLL</sequence>
<dbReference type="InterPro" id="IPR015797">
    <property type="entry name" value="NUDIX_hydrolase-like_dom_sf"/>
</dbReference>
<evidence type="ECO:0000313" key="3">
    <source>
        <dbReference type="EMBL" id="ORY89885.1"/>
    </source>
</evidence>
<evidence type="ECO:0000256" key="1">
    <source>
        <dbReference type="ARBA" id="ARBA00022801"/>
    </source>
</evidence>
<proteinExistence type="predicted"/>
<dbReference type="PROSITE" id="PS51462">
    <property type="entry name" value="NUDIX"/>
    <property type="match status" value="1"/>
</dbReference>